<proteinExistence type="inferred from homology"/>
<organism evidence="6 7">
    <name type="scientific">Nitrolancea hollandica Lb</name>
    <dbReference type="NCBI Taxonomy" id="1129897"/>
    <lineage>
        <taxon>Bacteria</taxon>
        <taxon>Pseudomonadati</taxon>
        <taxon>Thermomicrobiota</taxon>
        <taxon>Thermomicrobia</taxon>
        <taxon>Sphaerobacterales</taxon>
        <taxon>Sphaerobacterineae</taxon>
        <taxon>Sphaerobacteraceae</taxon>
        <taxon>Nitrolancea</taxon>
    </lineage>
</organism>
<evidence type="ECO:0000256" key="4">
    <source>
        <dbReference type="ARBA" id="ARBA00022825"/>
    </source>
</evidence>
<dbReference type="GO" id="GO:0006508">
    <property type="term" value="P:proteolysis"/>
    <property type="evidence" value="ECO:0007669"/>
    <property type="project" value="UniProtKB-KW"/>
</dbReference>
<dbReference type="RefSeq" id="WP_008475501.1">
    <property type="nucleotide sequence ID" value="NZ_CAGS01000078.1"/>
</dbReference>
<comment type="similarity">
    <text evidence="1">Belongs to the peptidase S49 family.</text>
</comment>
<comment type="caution">
    <text evidence="6">The sequence shown here is derived from an EMBL/GenBank/DDBJ whole genome shotgun (WGS) entry which is preliminary data.</text>
</comment>
<dbReference type="InterPro" id="IPR029045">
    <property type="entry name" value="ClpP/crotonase-like_dom_sf"/>
</dbReference>
<dbReference type="Gene3D" id="3.90.226.10">
    <property type="entry name" value="2-enoyl-CoA Hydratase, Chain A, domain 1"/>
    <property type="match status" value="2"/>
</dbReference>
<evidence type="ECO:0000313" key="6">
    <source>
        <dbReference type="EMBL" id="CCF82935.1"/>
    </source>
</evidence>
<evidence type="ECO:0000313" key="7">
    <source>
        <dbReference type="Proteomes" id="UP000004221"/>
    </source>
</evidence>
<dbReference type="NCBIfam" id="TIGR00706">
    <property type="entry name" value="SppA_dom"/>
    <property type="match status" value="1"/>
</dbReference>
<evidence type="ECO:0000256" key="1">
    <source>
        <dbReference type="ARBA" id="ARBA00008683"/>
    </source>
</evidence>
<keyword evidence="3" id="KW-0378">Hydrolase</keyword>
<keyword evidence="4" id="KW-0720">Serine protease</keyword>
<dbReference type="SUPFAM" id="SSF52096">
    <property type="entry name" value="ClpP/crotonase"/>
    <property type="match status" value="1"/>
</dbReference>
<evidence type="ECO:0000256" key="3">
    <source>
        <dbReference type="ARBA" id="ARBA00022801"/>
    </source>
</evidence>
<accession>I4EE23</accession>
<dbReference type="InterPro" id="IPR004635">
    <property type="entry name" value="Pept_S49_SppA"/>
</dbReference>
<dbReference type="Proteomes" id="UP000004221">
    <property type="component" value="Unassembled WGS sequence"/>
</dbReference>
<sequence length="307" mass="32815">MTRRRWGLLVVGLAAIITVLAVGYGLYTGVAKRDGLLTRGNSVAIIKFDGNITDATVAPTRGRQENLLALLKRAGRDSSVKAIVLRVNSPGGSAAAAQELYDEVGRLRQRGKPVVAYLTDMAASGGYYVASAADRIVSQPATITGSIGVIITSTDIQGLEDKIGIRQRVIKSGPYKDILSSRNDLTPEEQEILNTIVQQTLNQFVTAVAKGRNLPEEQVRQIADGRIITGTEAQHLHLVDETGGQERAVELAAQLAKLPPEPHVVVFETSKPSGLFGLLGSLTGELPGNAILDRLDSGGVRYEWRGS</sequence>
<dbReference type="OrthoDB" id="9764363at2"/>
<protein>
    <submittedName>
        <fullName evidence="6">Signal peptide peptidase sppa, 36k type</fullName>
    </submittedName>
</protein>
<dbReference type="InterPro" id="IPR002142">
    <property type="entry name" value="Peptidase_S49"/>
</dbReference>
<name>I4EE23_9BACT</name>
<keyword evidence="2" id="KW-0645">Protease</keyword>
<feature type="domain" description="Peptidase S49" evidence="5">
    <location>
        <begin position="107"/>
        <end position="258"/>
    </location>
</feature>
<evidence type="ECO:0000259" key="5">
    <source>
        <dbReference type="Pfam" id="PF01343"/>
    </source>
</evidence>
<dbReference type="CDD" id="cd07023">
    <property type="entry name" value="S49_Sppa_N_C"/>
    <property type="match status" value="1"/>
</dbReference>
<dbReference type="PANTHER" id="PTHR42987:SF7">
    <property type="entry name" value="SIGNAL PEPTIDE PEPTIDASE SPPA-RELATED"/>
    <property type="match status" value="1"/>
</dbReference>
<dbReference type="AlphaFoldDB" id="I4EE23"/>
<gene>
    <name evidence="6" type="primary">sppA</name>
    <name evidence="6" type="ORF">NITHO_1690005</name>
</gene>
<dbReference type="InterPro" id="IPR047272">
    <property type="entry name" value="S49_SppA_C"/>
</dbReference>
<evidence type="ECO:0000256" key="2">
    <source>
        <dbReference type="ARBA" id="ARBA00022670"/>
    </source>
</evidence>
<dbReference type="PANTHER" id="PTHR42987">
    <property type="entry name" value="PEPTIDASE S49"/>
    <property type="match status" value="1"/>
</dbReference>
<dbReference type="EMBL" id="CAGS01000078">
    <property type="protein sequence ID" value="CCF82935.1"/>
    <property type="molecule type" value="Genomic_DNA"/>
</dbReference>
<keyword evidence="7" id="KW-1185">Reference proteome</keyword>
<dbReference type="GO" id="GO:0008236">
    <property type="term" value="F:serine-type peptidase activity"/>
    <property type="evidence" value="ECO:0007669"/>
    <property type="project" value="UniProtKB-KW"/>
</dbReference>
<dbReference type="Pfam" id="PF01343">
    <property type="entry name" value="Peptidase_S49"/>
    <property type="match status" value="1"/>
</dbReference>
<reference evidence="6 7" key="1">
    <citation type="journal article" date="2012" name="ISME J.">
        <title>Nitrification expanded: discovery, physiology and genomics of a nitrite-oxidizing bacterium from the phylum Chloroflexi.</title>
        <authorList>
            <person name="Sorokin D.Y."/>
            <person name="Lucker S."/>
            <person name="Vejmelkova D."/>
            <person name="Kostrikina N.A."/>
            <person name="Kleerebezem R."/>
            <person name="Rijpstra W.I."/>
            <person name="Damste J.S."/>
            <person name="Le Paslier D."/>
            <person name="Muyzer G."/>
            <person name="Wagner M."/>
            <person name="van Loosdrecht M.C."/>
            <person name="Daims H."/>
        </authorList>
    </citation>
    <scope>NUCLEOTIDE SEQUENCE [LARGE SCALE GENOMIC DNA]</scope>
    <source>
        <strain evidence="7">none</strain>
    </source>
</reference>